<reference evidence="1 2" key="1">
    <citation type="submission" date="2007-03" db="EMBL/GenBank/DDBJ databases">
        <authorList>
            <person name="Stal L."/>
            <person name="Ferriera S."/>
            <person name="Johnson J."/>
            <person name="Kravitz S."/>
            <person name="Beeson K."/>
            <person name="Sutton G."/>
            <person name="Rogers Y.-H."/>
            <person name="Friedman R."/>
            <person name="Frazier M."/>
            <person name="Venter J.C."/>
        </authorList>
    </citation>
    <scope>NUCLEOTIDE SEQUENCE [LARGE SCALE GENOMIC DNA]</scope>
    <source>
        <strain evidence="1 2">CCY0110</strain>
    </source>
</reference>
<organism evidence="1 2">
    <name type="scientific">Crocosphaera chwakensis CCY0110</name>
    <dbReference type="NCBI Taxonomy" id="391612"/>
    <lineage>
        <taxon>Bacteria</taxon>
        <taxon>Bacillati</taxon>
        <taxon>Cyanobacteriota</taxon>
        <taxon>Cyanophyceae</taxon>
        <taxon>Oscillatoriophycideae</taxon>
        <taxon>Chroococcales</taxon>
        <taxon>Aphanothecaceae</taxon>
        <taxon>Crocosphaera</taxon>
        <taxon>Crocosphaera chwakensis</taxon>
    </lineage>
</organism>
<dbReference type="EMBL" id="AAXW01000002">
    <property type="protein sequence ID" value="EAZ93298.1"/>
    <property type="molecule type" value="Genomic_DNA"/>
</dbReference>
<dbReference type="AlphaFoldDB" id="A3IHL6"/>
<keyword evidence="2" id="KW-1185">Reference proteome</keyword>
<dbReference type="Proteomes" id="UP000003781">
    <property type="component" value="Unassembled WGS sequence"/>
</dbReference>
<evidence type="ECO:0000313" key="1">
    <source>
        <dbReference type="EMBL" id="EAZ93298.1"/>
    </source>
</evidence>
<evidence type="ECO:0000313" key="2">
    <source>
        <dbReference type="Proteomes" id="UP000003781"/>
    </source>
</evidence>
<name>A3IHL6_9CHRO</name>
<gene>
    <name evidence="1" type="ORF">CY0110_15922</name>
</gene>
<protein>
    <submittedName>
        <fullName evidence="1">Uncharacterized protein</fullName>
    </submittedName>
</protein>
<comment type="caution">
    <text evidence="1">The sequence shown here is derived from an EMBL/GenBank/DDBJ whole genome shotgun (WGS) entry which is preliminary data.</text>
</comment>
<proteinExistence type="predicted"/>
<sequence length="35" mass="4143">MPCFIALAHIRCWKSNQRPNFGRLIRQNITSNSIR</sequence>
<accession>A3IHL6</accession>